<dbReference type="InterPro" id="IPR043502">
    <property type="entry name" value="DNA/RNA_pol_sf"/>
</dbReference>
<evidence type="ECO:0000256" key="6">
    <source>
        <dbReference type="ARBA" id="ARBA00022679"/>
    </source>
</evidence>
<gene>
    <name evidence="15" type="primary">VP1</name>
    <name evidence="15" type="ORF">CM18_48174gpVP1</name>
</gene>
<feature type="domain" description="RdRp catalytic" evidence="14">
    <location>
        <begin position="546"/>
        <end position="728"/>
    </location>
</feature>
<keyword evidence="7 13" id="KW-0548">Nucleotidyltransferase</keyword>
<evidence type="ECO:0000256" key="1">
    <source>
        <dbReference type="ARBA" id="ARBA00004328"/>
    </source>
</evidence>
<comment type="subcellular location">
    <subcellularLocation>
        <location evidence="1">Virion</location>
    </subcellularLocation>
</comment>
<evidence type="ECO:0000256" key="10">
    <source>
        <dbReference type="ARBA" id="ARBA00022884"/>
    </source>
</evidence>
<keyword evidence="8 13" id="KW-0547">Nucleotide-binding</keyword>
<dbReference type="Gene3D" id="1.10.357.80">
    <property type="match status" value="1"/>
</dbReference>
<keyword evidence="5 13" id="KW-0696">RNA-directed RNA polymerase</keyword>
<keyword evidence="11 13" id="KW-0693">Viral RNA replication</keyword>
<dbReference type="SUPFAM" id="SSF56672">
    <property type="entry name" value="DNA/RNA polymerases"/>
    <property type="match status" value="1"/>
</dbReference>
<evidence type="ECO:0000256" key="9">
    <source>
        <dbReference type="ARBA" id="ARBA00022844"/>
    </source>
</evidence>
<dbReference type="InterPro" id="IPR001795">
    <property type="entry name" value="RNA-dir_pol_luteovirus"/>
</dbReference>
<comment type="catalytic activity">
    <reaction evidence="12 13">
        <text>RNA(n) + a ribonucleoside 5'-triphosphate = RNA(n+1) + diphosphate</text>
        <dbReference type="Rhea" id="RHEA:21248"/>
        <dbReference type="Rhea" id="RHEA-COMP:14527"/>
        <dbReference type="Rhea" id="RHEA-COMP:17342"/>
        <dbReference type="ChEBI" id="CHEBI:33019"/>
        <dbReference type="ChEBI" id="CHEBI:61557"/>
        <dbReference type="ChEBI" id="CHEBI:140395"/>
        <dbReference type="EC" id="2.7.7.48"/>
    </reaction>
</comment>
<evidence type="ECO:0000256" key="2">
    <source>
        <dbReference type="ARBA" id="ARBA00009581"/>
    </source>
</evidence>
<keyword evidence="9" id="KW-0946">Virion</keyword>
<dbReference type="GO" id="GO:0006351">
    <property type="term" value="P:DNA-templated transcription"/>
    <property type="evidence" value="ECO:0007669"/>
    <property type="project" value="InterPro"/>
</dbReference>
<protein>
    <recommendedName>
        <fullName evidence="4 13">RNA-directed RNA polymerase</fullName>
        <ecNumber evidence="3 13">2.7.7.48</ecNumber>
    </recommendedName>
</protein>
<dbReference type="GO" id="GO:0003968">
    <property type="term" value="F:RNA-directed RNA polymerase activity"/>
    <property type="evidence" value="ECO:0007669"/>
    <property type="project" value="UniProtKB-KW"/>
</dbReference>
<keyword evidence="6 13" id="KW-0808">Transferase</keyword>
<dbReference type="PROSITE" id="PS50523">
    <property type="entry name" value="RDRP_DSRNA_REO"/>
    <property type="match status" value="1"/>
</dbReference>
<reference evidence="15 16" key="1">
    <citation type="submission" date="2015-04" db="EMBL/GenBank/DDBJ databases">
        <authorList>
            <person name="Stucker K.M."/>
            <person name="Halpin R.A."/>
            <person name="Akopov A."/>
            <person name="Fedorova N."/>
            <person name="Tsitrin T."/>
            <person name="Puri V."/>
            <person name="Stockwell T."/>
            <person name="Amedeo P."/>
            <person name="Bishop B."/>
            <person name="Gupta N."/>
            <person name="Hoover J."/>
            <person name="Katzel D."/>
            <person name="Schobel S."/>
            <person name="Shrivastava S."/>
            <person name="Vlasova A.N."/>
            <person name="Wentworth D.E."/>
            <person name="Das S.R."/>
            <person name="Saif L.J."/>
        </authorList>
    </citation>
    <scope>NUCLEOTIDE SEQUENCE [LARGE SCALE GENOMIC DNA]</scope>
    <source>
        <strain evidence="15">RVB/Pig-tc/USA/LS00011_Ohio/XXXX/GXP[X]</strain>
    </source>
</reference>
<evidence type="ECO:0000313" key="15">
    <source>
        <dbReference type="EMBL" id="AKE33179.1"/>
    </source>
</evidence>
<name>A0A0F6QPK8_9REOV</name>
<proteinExistence type="inferred from homology"/>
<evidence type="ECO:0000313" key="16">
    <source>
        <dbReference type="Proteomes" id="UP000125922"/>
    </source>
</evidence>
<dbReference type="EMBL" id="KR052714">
    <property type="protein sequence ID" value="AKE33179.1"/>
    <property type="molecule type" value="Genomic_RNA"/>
</dbReference>
<evidence type="ECO:0000259" key="14">
    <source>
        <dbReference type="PROSITE" id="PS50523"/>
    </source>
</evidence>
<dbReference type="GO" id="GO:0019079">
    <property type="term" value="P:viral genome replication"/>
    <property type="evidence" value="ECO:0007669"/>
    <property type="project" value="InterPro"/>
</dbReference>
<dbReference type="GO" id="GO:0000166">
    <property type="term" value="F:nucleotide binding"/>
    <property type="evidence" value="ECO:0007669"/>
    <property type="project" value="UniProtKB-KW"/>
</dbReference>
<organism evidence="15 16">
    <name type="scientific">Rotavirus B</name>
    <dbReference type="NCBI Taxonomy" id="28876"/>
    <lineage>
        <taxon>Viruses</taxon>
        <taxon>Riboviria</taxon>
        <taxon>Orthornavirae</taxon>
        <taxon>Duplornaviricota</taxon>
        <taxon>Resentoviricetes</taxon>
        <taxon>Reovirales</taxon>
        <taxon>Sedoreoviridae</taxon>
        <taxon>Rotavirus</taxon>
        <taxon>Rotavirus betagastroenteritidis</taxon>
    </lineage>
</organism>
<evidence type="ECO:0000256" key="7">
    <source>
        <dbReference type="ARBA" id="ARBA00022695"/>
    </source>
</evidence>
<comment type="similarity">
    <text evidence="2">Belongs to the reoviridae RNA-directed RNA polymerase family.</text>
</comment>
<evidence type="ECO:0000256" key="8">
    <source>
        <dbReference type="ARBA" id="ARBA00022741"/>
    </source>
</evidence>
<dbReference type="Gene3D" id="3.30.70.2480">
    <property type="match status" value="1"/>
</dbReference>
<evidence type="ECO:0000256" key="11">
    <source>
        <dbReference type="ARBA" id="ARBA00022953"/>
    </source>
</evidence>
<sequence length="1160" mass="131600">MDSSQFFEWLIKDIERNLLYTSLVYTNPKIAIVQFEKTDNDKLWQSKELNVLSPLELLDQLKEKIAKSKTLNEKIEILLRLRYFTVYVEDKSDKRSIIAEWLKKTISELGEEQEFESIRLIELQAKQWKIDNAGSLKAYHHNIPINEFIRDNEIEILDTGDYKWRSDTLQGLLPNFYHRTHTLIGSILFAVNSRLTSYQNDRKKALLYLLKVISQCYSQGYLEMSRSRKWSHTVEELRKLNFRLYNAKTIHAACAMISLLHADPIDPEFLCQIIAVYQIIPANAAKLLSSPMTLYVGVATFPSMQVTSTGNASECAPTSTPNNTFVADSQKSGWVEAFESDPLNHSKMLRLMNSNLTTDIETFSLIFNCFSSTFHVGHRIDNAQDAIMDQVTVQYSSDIDREMYDTYYYKLKQMLKDEIIQYVEEHIAKNYKDVTAESISALANSSNGFAKEVEFINRKIKTTKKILHLDSDLISNTYSDLSESLANGIPMGTRNVPARQTRGIFILPWQVAAVQHTLAESLYKRAKKGAYGGSFAEAYTAKTASLTYGVLAEDTSKAMKIILYTDVSQWDASQHNTEPYRSAWINGIREARSELRWNYSDEPHVLGMNVLDNMIKIQEYLLNSNLVISSPGSQRPTKIIRYHGVASGEKTTKIGNSFANVALIETVLDYTKQQISDLEVTHLRVDGDDNVVIINTSCSIEKLQNIVKNNYSKLHARVKALASYTGLEMAKRFVICGKIFERGAIPIFTAERPYGTDLSTQSMCGSSIYSTAVNAYRGFGDDYFSFMLDVLVPPSSSVRVTGRLRVLLSPVTLYATGPLSFEITPQGLGGRGRMFTDSKELFTLFKLLTQTVSVSVTPEDVKRYSTTNQFKARTDVMIKSMRERVGGDAKALSRIMIDKEEQKTLGIPNVLSQKNREQVSKAIRILGIPEREDLSTTGYYPEELYSLIVQHSVVKYTSYNTPHSIYNVNCEPVKLLHSQLGIRISDSKPIAKPTNHLYDIVSSISPIRLSPSDLVKQARKYNLTTYKGKREFLLDLGLNGNTLKTYLASKLLFRDLILSKYDELYSAPGFGATQLTTIPLDISSAEKVFSLTLKLPAHLYEVVMLLLLYEYVHFVFACKRTFTASMQIKSQDEAAKLTKQILQMLDNIKLDEVSFRDEAW</sequence>
<evidence type="ECO:0000256" key="12">
    <source>
        <dbReference type="ARBA" id="ARBA00048744"/>
    </source>
</evidence>
<evidence type="ECO:0000256" key="13">
    <source>
        <dbReference type="RuleBase" id="RU364050"/>
    </source>
</evidence>
<evidence type="ECO:0000256" key="5">
    <source>
        <dbReference type="ARBA" id="ARBA00022484"/>
    </source>
</evidence>
<dbReference type="Proteomes" id="UP000125922">
    <property type="component" value="Genome"/>
</dbReference>
<keyword evidence="10" id="KW-0694">RNA-binding</keyword>
<evidence type="ECO:0000256" key="3">
    <source>
        <dbReference type="ARBA" id="ARBA00012494"/>
    </source>
</evidence>
<dbReference type="GO" id="GO:0003723">
    <property type="term" value="F:RNA binding"/>
    <property type="evidence" value="ECO:0007669"/>
    <property type="project" value="UniProtKB-KW"/>
</dbReference>
<dbReference type="GO" id="GO:0044423">
    <property type="term" value="C:virion component"/>
    <property type="evidence" value="ECO:0007669"/>
    <property type="project" value="UniProtKB-KW"/>
</dbReference>
<dbReference type="InterPro" id="IPR007097">
    <property type="entry name" value="RNA-dir_pol_reovirus"/>
</dbReference>
<evidence type="ECO:0000256" key="4">
    <source>
        <dbReference type="ARBA" id="ARBA00022412"/>
    </source>
</evidence>
<dbReference type="EC" id="2.7.7.48" evidence="3 13"/>
<dbReference type="Pfam" id="PF02123">
    <property type="entry name" value="RdRP_4"/>
    <property type="match status" value="1"/>
</dbReference>
<accession>A0A0F6QPK8</accession>